<feature type="domain" description="Methyltransferase type 11" evidence="4">
    <location>
        <begin position="39"/>
        <end position="130"/>
    </location>
</feature>
<dbReference type="OrthoDB" id="9789123at2"/>
<keyword evidence="2 5" id="KW-0489">Methyltransferase</keyword>
<proteinExistence type="inferred from homology"/>
<comment type="caution">
    <text evidence="5">The sequence shown here is derived from an EMBL/GenBank/DDBJ whole genome shotgun (WGS) entry which is preliminary data.</text>
</comment>
<organism evidence="5 6">
    <name type="scientific">Hyunsoonleella flava</name>
    <dbReference type="NCBI Taxonomy" id="2527939"/>
    <lineage>
        <taxon>Bacteria</taxon>
        <taxon>Pseudomonadati</taxon>
        <taxon>Bacteroidota</taxon>
        <taxon>Flavobacteriia</taxon>
        <taxon>Flavobacteriales</taxon>
        <taxon>Flavobacteriaceae</taxon>
    </lineage>
</organism>
<evidence type="ECO:0000256" key="1">
    <source>
        <dbReference type="ARBA" id="ARBA00008361"/>
    </source>
</evidence>
<gene>
    <name evidence="5" type="ORF">EYD45_06490</name>
</gene>
<dbReference type="InterPro" id="IPR029063">
    <property type="entry name" value="SAM-dependent_MTases_sf"/>
</dbReference>
<evidence type="ECO:0000313" key="6">
    <source>
        <dbReference type="Proteomes" id="UP000291142"/>
    </source>
</evidence>
<dbReference type="InterPro" id="IPR051052">
    <property type="entry name" value="Diverse_substrate_MTase"/>
</dbReference>
<evidence type="ECO:0000313" key="5">
    <source>
        <dbReference type="EMBL" id="TBN04906.1"/>
    </source>
</evidence>
<dbReference type="PANTHER" id="PTHR44942">
    <property type="entry name" value="METHYLTRANSF_11 DOMAIN-CONTAINING PROTEIN"/>
    <property type="match status" value="1"/>
</dbReference>
<reference evidence="5 6" key="1">
    <citation type="submission" date="2019-02" db="EMBL/GenBank/DDBJ databases">
        <title>Hyunsoonleella sp., isolated from marine sediment.</title>
        <authorList>
            <person name="Liu B.-T."/>
        </authorList>
    </citation>
    <scope>NUCLEOTIDE SEQUENCE [LARGE SCALE GENOMIC DNA]</scope>
    <source>
        <strain evidence="5 6">T58</strain>
    </source>
</reference>
<keyword evidence="6" id="KW-1185">Reference proteome</keyword>
<dbReference type="PANTHER" id="PTHR44942:SF4">
    <property type="entry name" value="METHYLTRANSFERASE TYPE 11 DOMAIN-CONTAINING PROTEIN"/>
    <property type="match status" value="1"/>
</dbReference>
<sequence length="261" mass="29469">MAAKYNTIGSNYNSTRKADPFLTKKLIELLRPSAEGTYLDIGCGTGNYTNALQQQGYQFIGIDPSELMLVKAKLLNDAIDWRIGTAEDTQLPDASVDGIIGSLTIHHWTDLKKALVELHRVLKPKGRIVIFTSTPEQMEGYWLNHYFPKMLQDSMAQMPSLERVKSAILNSGLVFKNTEAYFIQPDLKDQFLYCGKHEPELYFDPQVQHGISSFSHLSNKTEVERGLERLQEDVSSGAIKQIIDAYQNDKGDYLYVIAEKA</sequence>
<dbReference type="GO" id="GO:0008757">
    <property type="term" value="F:S-adenosylmethionine-dependent methyltransferase activity"/>
    <property type="evidence" value="ECO:0007669"/>
    <property type="project" value="InterPro"/>
</dbReference>
<dbReference type="InterPro" id="IPR013216">
    <property type="entry name" value="Methyltransf_11"/>
</dbReference>
<protein>
    <submittedName>
        <fullName evidence="5">Class I SAM-dependent methyltransferase</fullName>
    </submittedName>
</protein>
<name>A0A4Q9FFU2_9FLAO</name>
<dbReference type="RefSeq" id="WP_130963725.1">
    <property type="nucleotide sequence ID" value="NZ_SIRT01000003.1"/>
</dbReference>
<dbReference type="Proteomes" id="UP000291142">
    <property type="component" value="Unassembled WGS sequence"/>
</dbReference>
<comment type="similarity">
    <text evidence="1">Belongs to the methyltransferase superfamily.</text>
</comment>
<dbReference type="CDD" id="cd02440">
    <property type="entry name" value="AdoMet_MTases"/>
    <property type="match status" value="1"/>
</dbReference>
<evidence type="ECO:0000259" key="4">
    <source>
        <dbReference type="Pfam" id="PF08241"/>
    </source>
</evidence>
<accession>A0A4Q9FFU2</accession>
<dbReference type="EMBL" id="SIRT01000003">
    <property type="protein sequence ID" value="TBN04906.1"/>
    <property type="molecule type" value="Genomic_DNA"/>
</dbReference>
<dbReference type="GO" id="GO:0032259">
    <property type="term" value="P:methylation"/>
    <property type="evidence" value="ECO:0007669"/>
    <property type="project" value="UniProtKB-KW"/>
</dbReference>
<keyword evidence="3 5" id="KW-0808">Transferase</keyword>
<dbReference type="SUPFAM" id="SSF53335">
    <property type="entry name" value="S-adenosyl-L-methionine-dependent methyltransferases"/>
    <property type="match status" value="1"/>
</dbReference>
<dbReference type="Pfam" id="PF08241">
    <property type="entry name" value="Methyltransf_11"/>
    <property type="match status" value="1"/>
</dbReference>
<evidence type="ECO:0000256" key="2">
    <source>
        <dbReference type="ARBA" id="ARBA00022603"/>
    </source>
</evidence>
<dbReference type="AlphaFoldDB" id="A0A4Q9FFU2"/>
<dbReference type="Gene3D" id="3.40.50.150">
    <property type="entry name" value="Vaccinia Virus protein VP39"/>
    <property type="match status" value="1"/>
</dbReference>
<evidence type="ECO:0000256" key="3">
    <source>
        <dbReference type="ARBA" id="ARBA00022679"/>
    </source>
</evidence>